<dbReference type="PANTHER" id="PTHR10131">
    <property type="entry name" value="TNF RECEPTOR ASSOCIATED FACTOR"/>
    <property type="match status" value="1"/>
</dbReference>
<evidence type="ECO:0000256" key="1">
    <source>
        <dbReference type="ARBA" id="ARBA00022771"/>
    </source>
</evidence>
<evidence type="ECO:0000259" key="4">
    <source>
        <dbReference type="PROSITE" id="PS50089"/>
    </source>
</evidence>
<dbReference type="PANTHER" id="PTHR10131:SF138">
    <property type="entry name" value="RE66324P"/>
    <property type="match status" value="1"/>
</dbReference>
<keyword evidence="6" id="KW-1185">Reference proteome</keyword>
<gene>
    <name evidence="5" type="ORF">HPB52_008616</name>
</gene>
<dbReference type="InterPro" id="IPR001841">
    <property type="entry name" value="Znf_RING"/>
</dbReference>
<proteinExistence type="predicted"/>
<evidence type="ECO:0000313" key="5">
    <source>
        <dbReference type="EMBL" id="KAH7976075.1"/>
    </source>
</evidence>
<dbReference type="SMART" id="SM00184">
    <property type="entry name" value="RING"/>
    <property type="match status" value="2"/>
</dbReference>
<dbReference type="InterPro" id="IPR013083">
    <property type="entry name" value="Znf_RING/FYVE/PHD"/>
</dbReference>
<keyword evidence="1 3" id="KW-0479">Metal-binding</keyword>
<dbReference type="SUPFAM" id="SSF49599">
    <property type="entry name" value="TRAF domain-like"/>
    <property type="match status" value="1"/>
</dbReference>
<dbReference type="VEuPathDB" id="VectorBase:RSAN_040872"/>
<dbReference type="GO" id="GO:0009898">
    <property type="term" value="C:cytoplasmic side of plasma membrane"/>
    <property type="evidence" value="ECO:0007669"/>
    <property type="project" value="TreeGrafter"/>
</dbReference>
<accession>A0A9D4T7J5</accession>
<dbReference type="AlphaFoldDB" id="A0A9D4T7J5"/>
<feature type="domain" description="RING-type" evidence="4">
    <location>
        <begin position="271"/>
        <end position="307"/>
    </location>
</feature>
<evidence type="ECO:0000256" key="3">
    <source>
        <dbReference type="PROSITE-ProRule" id="PRU00175"/>
    </source>
</evidence>
<reference evidence="5" key="1">
    <citation type="journal article" date="2020" name="Cell">
        <title>Large-Scale Comparative Analyses of Tick Genomes Elucidate Their Genetic Diversity and Vector Capacities.</title>
        <authorList>
            <consortium name="Tick Genome and Microbiome Consortium (TIGMIC)"/>
            <person name="Jia N."/>
            <person name="Wang J."/>
            <person name="Shi W."/>
            <person name="Du L."/>
            <person name="Sun Y."/>
            <person name="Zhan W."/>
            <person name="Jiang J.F."/>
            <person name="Wang Q."/>
            <person name="Zhang B."/>
            <person name="Ji P."/>
            <person name="Bell-Sakyi L."/>
            <person name="Cui X.M."/>
            <person name="Yuan T.T."/>
            <person name="Jiang B.G."/>
            <person name="Yang W.F."/>
            <person name="Lam T.T."/>
            <person name="Chang Q.C."/>
            <person name="Ding S.J."/>
            <person name="Wang X.J."/>
            <person name="Zhu J.G."/>
            <person name="Ruan X.D."/>
            <person name="Zhao L."/>
            <person name="Wei J.T."/>
            <person name="Ye R.Z."/>
            <person name="Que T.C."/>
            <person name="Du C.H."/>
            <person name="Zhou Y.H."/>
            <person name="Cheng J.X."/>
            <person name="Dai P.F."/>
            <person name="Guo W.B."/>
            <person name="Han X.H."/>
            <person name="Huang E.J."/>
            <person name="Li L.F."/>
            <person name="Wei W."/>
            <person name="Gao Y.C."/>
            <person name="Liu J.Z."/>
            <person name="Shao H.Z."/>
            <person name="Wang X."/>
            <person name="Wang C.C."/>
            <person name="Yang T.C."/>
            <person name="Huo Q.B."/>
            <person name="Li W."/>
            <person name="Chen H.Y."/>
            <person name="Chen S.E."/>
            <person name="Zhou L.G."/>
            <person name="Ni X.B."/>
            <person name="Tian J.H."/>
            <person name="Sheng Y."/>
            <person name="Liu T."/>
            <person name="Pan Y.S."/>
            <person name="Xia L.Y."/>
            <person name="Li J."/>
            <person name="Zhao F."/>
            <person name="Cao W.C."/>
        </authorList>
    </citation>
    <scope>NUCLEOTIDE SEQUENCE</scope>
    <source>
        <strain evidence="5">Rsan-2018</strain>
    </source>
</reference>
<dbReference type="GO" id="GO:0008270">
    <property type="term" value="F:zinc ion binding"/>
    <property type="evidence" value="ECO:0007669"/>
    <property type="project" value="UniProtKB-KW"/>
</dbReference>
<evidence type="ECO:0000256" key="2">
    <source>
        <dbReference type="ARBA" id="ARBA00022833"/>
    </source>
</evidence>
<keyword evidence="1 3" id="KW-0863">Zinc-finger</keyword>
<dbReference type="VEuPathDB" id="VectorBase:RSAN_048585"/>
<protein>
    <recommendedName>
        <fullName evidence="4">RING-type domain-containing protein</fullName>
    </recommendedName>
</protein>
<dbReference type="Proteomes" id="UP000821837">
    <property type="component" value="Chromosome 10"/>
</dbReference>
<comment type="caution">
    <text evidence="5">The sequence shown here is derived from an EMBL/GenBank/DDBJ whole genome shotgun (WGS) entry which is preliminary data.</text>
</comment>
<dbReference type="PROSITE" id="PS50089">
    <property type="entry name" value="ZF_RING_2"/>
    <property type="match status" value="1"/>
</dbReference>
<sequence>MTATTYTLTGFEPFLELRRVTFLEPLPAVRVCSVCGLVPSGTALLPCCHVVCKGPCGRQVETDKRCPLDGRLVTAASTVQHNFEQSELEQLLVHCLNGADNCSFTCKLGELREHVSECFGDVVECAKCRRQVRRDAAASHCRTCGGSATSTTGDVCGDVVEEVARMREDLEKLRGRVSEEDTVNAVVVNDVNSLAERAVHLEAQLVSLVKENAKLKGPILAGSPDVMVATGPCRTSTVRGSAITLYKIGFGDFLEQRSVAFKEPFPSSRICSICGRVPSSLELLPCGHASCQRCRGELFEAMKCPFDAKAFEEGELVRLRFELSDLEKRRVVCVVGGRQCTDFQGNLYELLLHLPLCRSAPVRCDKCYGSVEREATSEDHCRRCCERNASSHSDTVVQMRGVVDEIHDIQEDLNRIRKLGNICDPDITECFNGLVQRLACIHRILSGRLEADGSVE</sequence>
<keyword evidence="2" id="KW-0862">Zinc</keyword>
<organism evidence="5 6">
    <name type="scientific">Rhipicephalus sanguineus</name>
    <name type="common">Brown dog tick</name>
    <name type="synonym">Ixodes sanguineus</name>
    <dbReference type="NCBI Taxonomy" id="34632"/>
    <lineage>
        <taxon>Eukaryota</taxon>
        <taxon>Metazoa</taxon>
        <taxon>Ecdysozoa</taxon>
        <taxon>Arthropoda</taxon>
        <taxon>Chelicerata</taxon>
        <taxon>Arachnida</taxon>
        <taxon>Acari</taxon>
        <taxon>Parasitiformes</taxon>
        <taxon>Ixodida</taxon>
        <taxon>Ixodoidea</taxon>
        <taxon>Ixodidae</taxon>
        <taxon>Rhipicephalinae</taxon>
        <taxon>Rhipicephalus</taxon>
        <taxon>Rhipicephalus</taxon>
    </lineage>
</organism>
<dbReference type="Gene3D" id="3.30.40.10">
    <property type="entry name" value="Zinc/RING finger domain, C3HC4 (zinc finger)"/>
    <property type="match status" value="2"/>
</dbReference>
<dbReference type="SUPFAM" id="SSF57850">
    <property type="entry name" value="RING/U-box"/>
    <property type="match status" value="1"/>
</dbReference>
<dbReference type="EMBL" id="JABSTV010001246">
    <property type="protein sequence ID" value="KAH7976075.1"/>
    <property type="molecule type" value="Genomic_DNA"/>
</dbReference>
<dbReference type="Pfam" id="PF13920">
    <property type="entry name" value="zf-C3HC4_3"/>
    <property type="match status" value="1"/>
</dbReference>
<reference evidence="5" key="2">
    <citation type="submission" date="2021-09" db="EMBL/GenBank/DDBJ databases">
        <authorList>
            <person name="Jia N."/>
            <person name="Wang J."/>
            <person name="Shi W."/>
            <person name="Du L."/>
            <person name="Sun Y."/>
            <person name="Zhan W."/>
            <person name="Jiang J."/>
            <person name="Wang Q."/>
            <person name="Zhang B."/>
            <person name="Ji P."/>
            <person name="Sakyi L.B."/>
            <person name="Cui X."/>
            <person name="Yuan T."/>
            <person name="Jiang B."/>
            <person name="Yang W."/>
            <person name="Lam T.T.-Y."/>
            <person name="Chang Q."/>
            <person name="Ding S."/>
            <person name="Wang X."/>
            <person name="Zhu J."/>
            <person name="Ruan X."/>
            <person name="Zhao L."/>
            <person name="Wei J."/>
            <person name="Que T."/>
            <person name="Du C."/>
            <person name="Cheng J."/>
            <person name="Dai P."/>
            <person name="Han X."/>
            <person name="Huang E."/>
            <person name="Gao Y."/>
            <person name="Liu J."/>
            <person name="Shao H."/>
            <person name="Ye R."/>
            <person name="Li L."/>
            <person name="Wei W."/>
            <person name="Wang X."/>
            <person name="Wang C."/>
            <person name="Huo Q."/>
            <person name="Li W."/>
            <person name="Guo W."/>
            <person name="Chen H."/>
            <person name="Chen S."/>
            <person name="Zhou L."/>
            <person name="Zhou L."/>
            <person name="Ni X."/>
            <person name="Tian J."/>
            <person name="Zhou Y."/>
            <person name="Sheng Y."/>
            <person name="Liu T."/>
            <person name="Pan Y."/>
            <person name="Xia L."/>
            <person name="Li J."/>
            <person name="Zhao F."/>
            <person name="Cao W."/>
        </authorList>
    </citation>
    <scope>NUCLEOTIDE SEQUENCE</scope>
    <source>
        <strain evidence="5">Rsan-2018</strain>
        <tissue evidence="5">Larvae</tissue>
    </source>
</reference>
<dbReference type="GO" id="GO:0043122">
    <property type="term" value="P:regulation of canonical NF-kappaB signal transduction"/>
    <property type="evidence" value="ECO:0007669"/>
    <property type="project" value="TreeGrafter"/>
</dbReference>
<dbReference type="GO" id="GO:0005164">
    <property type="term" value="F:tumor necrosis factor receptor binding"/>
    <property type="evidence" value="ECO:0007669"/>
    <property type="project" value="TreeGrafter"/>
</dbReference>
<name>A0A9D4T7J5_RHISA</name>
<evidence type="ECO:0000313" key="6">
    <source>
        <dbReference type="Proteomes" id="UP000821837"/>
    </source>
</evidence>